<sequence length="68" mass="7030">MTSFCGRHSKVGVGNKKPKQSNSRVGHRPSTAGGTAEGVAQSGLINGGRPTGKSGKDQKRAEIKVPNE</sequence>
<evidence type="ECO:0000313" key="3">
    <source>
        <dbReference type="WBParaSite" id="GPLIN_000901900"/>
    </source>
</evidence>
<dbReference type="WBParaSite" id="GPLIN_000901900">
    <property type="protein sequence ID" value="GPLIN_000901900"/>
    <property type="gene ID" value="GPLIN_000901900"/>
</dbReference>
<feature type="region of interest" description="Disordered" evidence="1">
    <location>
        <begin position="1"/>
        <end position="68"/>
    </location>
</feature>
<keyword evidence="2" id="KW-1185">Reference proteome</keyword>
<organism evidence="2 3">
    <name type="scientific">Globodera pallida</name>
    <name type="common">Potato cyst nematode worm</name>
    <name type="synonym">Heterodera pallida</name>
    <dbReference type="NCBI Taxonomy" id="36090"/>
    <lineage>
        <taxon>Eukaryota</taxon>
        <taxon>Metazoa</taxon>
        <taxon>Ecdysozoa</taxon>
        <taxon>Nematoda</taxon>
        <taxon>Chromadorea</taxon>
        <taxon>Rhabditida</taxon>
        <taxon>Tylenchina</taxon>
        <taxon>Tylenchomorpha</taxon>
        <taxon>Tylenchoidea</taxon>
        <taxon>Heteroderidae</taxon>
        <taxon>Heteroderinae</taxon>
        <taxon>Globodera</taxon>
    </lineage>
</organism>
<name>A0A183C823_GLOPA</name>
<dbReference type="AlphaFoldDB" id="A0A183C823"/>
<dbReference type="Proteomes" id="UP000050741">
    <property type="component" value="Unassembled WGS sequence"/>
</dbReference>
<accession>A0A183C823</accession>
<reference evidence="3" key="2">
    <citation type="submission" date="2016-06" db="UniProtKB">
        <authorList>
            <consortium name="WormBaseParasite"/>
        </authorList>
    </citation>
    <scope>IDENTIFICATION</scope>
</reference>
<feature type="compositionally biased region" description="Basic and acidic residues" evidence="1">
    <location>
        <begin position="54"/>
        <end position="68"/>
    </location>
</feature>
<proteinExistence type="predicted"/>
<evidence type="ECO:0000313" key="2">
    <source>
        <dbReference type="Proteomes" id="UP000050741"/>
    </source>
</evidence>
<reference evidence="2" key="1">
    <citation type="submission" date="2014-05" db="EMBL/GenBank/DDBJ databases">
        <title>The genome and life-stage specific transcriptomes of Globodera pallida elucidate key aspects of plant parasitism by a cyst nematode.</title>
        <authorList>
            <person name="Cotton J.A."/>
            <person name="Lilley C.J."/>
            <person name="Jones L.M."/>
            <person name="Kikuchi T."/>
            <person name="Reid A.J."/>
            <person name="Thorpe P."/>
            <person name="Tsai I.J."/>
            <person name="Beasley H."/>
            <person name="Blok V."/>
            <person name="Cock P.J.A."/>
            <person name="Van den Akker S.E."/>
            <person name="Holroyd N."/>
            <person name="Hunt M."/>
            <person name="Mantelin S."/>
            <person name="Naghra H."/>
            <person name="Pain A."/>
            <person name="Palomares-Rius J.E."/>
            <person name="Zarowiecki M."/>
            <person name="Berriman M."/>
            <person name="Jones J.T."/>
            <person name="Urwin P.E."/>
        </authorList>
    </citation>
    <scope>NUCLEOTIDE SEQUENCE [LARGE SCALE GENOMIC DNA]</scope>
    <source>
        <strain evidence="2">Lindley</strain>
    </source>
</reference>
<protein>
    <submittedName>
        <fullName evidence="3">Uncharacterized protein</fullName>
    </submittedName>
</protein>
<evidence type="ECO:0000256" key="1">
    <source>
        <dbReference type="SAM" id="MobiDB-lite"/>
    </source>
</evidence>